<dbReference type="InterPro" id="IPR050249">
    <property type="entry name" value="Pseudomonas-type_ThrB"/>
</dbReference>
<dbReference type="PANTHER" id="PTHR21064:SF6">
    <property type="entry name" value="AMINOGLYCOSIDE PHOSPHOTRANSFERASE DOMAIN-CONTAINING PROTEIN"/>
    <property type="match status" value="1"/>
</dbReference>
<sequence length="311" mass="34685">MTDALATEAAALWGIPASAIRLAARRENVVYQADTPDGPMALRLHRPGYRSQAELRSELEWMAQLSEGGLRVPHPAASINGHLVEMLGDMPISLLSWMPGTPAGAGGRLDVANPATFARDLGRVMAQLHNLSDDWTPPQDFRRPHWNLEGLLGDRILWGPFWKNPDLTPDQRDLLLNVRARARIRLAGLERDLDYGLIHADILTENVLVDGADIALIDFDDGGYGFREFELATFLMRFLDTPDYPAMKAALLEGYTHRRAISPSVLDFFILLRALTYPGWIIPRRDEPGGRERSLRAVRTAVSLAEAFMKT</sequence>
<dbReference type="Proteomes" id="UP000316030">
    <property type="component" value="Unassembled WGS sequence"/>
</dbReference>
<reference evidence="3 4" key="1">
    <citation type="submission" date="2017-05" db="EMBL/GenBank/DDBJ databases">
        <authorList>
            <person name="Varghese N."/>
            <person name="Submissions S."/>
        </authorList>
    </citation>
    <scope>NUCLEOTIDE SEQUENCE [LARGE SCALE GENOMIC DNA]</scope>
    <source>
        <strain evidence="3 4">DSM 29506</strain>
    </source>
</reference>
<dbReference type="InterPro" id="IPR011009">
    <property type="entry name" value="Kinase-like_dom_sf"/>
</dbReference>
<dbReference type="GO" id="GO:0019202">
    <property type="term" value="F:amino acid kinase activity"/>
    <property type="evidence" value="ECO:0007669"/>
    <property type="project" value="TreeGrafter"/>
</dbReference>
<name>A0A521EGW9_9RHOB</name>
<evidence type="ECO:0000259" key="2">
    <source>
        <dbReference type="Pfam" id="PF01636"/>
    </source>
</evidence>
<gene>
    <name evidence="3" type="ORF">SAMN06265173_11681</name>
</gene>
<evidence type="ECO:0000313" key="4">
    <source>
        <dbReference type="Proteomes" id="UP000316030"/>
    </source>
</evidence>
<dbReference type="OrthoDB" id="241498at2"/>
<evidence type="ECO:0000313" key="3">
    <source>
        <dbReference type="EMBL" id="SMO83155.1"/>
    </source>
</evidence>
<accession>A0A521EGW9</accession>
<dbReference type="Gene3D" id="3.30.200.20">
    <property type="entry name" value="Phosphorylase Kinase, domain 1"/>
    <property type="match status" value="1"/>
</dbReference>
<protein>
    <submittedName>
        <fullName evidence="3">Ser/Thr protein kinase RdoA involved in Cpx stress response, MazF antagonist</fullName>
    </submittedName>
</protein>
<dbReference type="RefSeq" id="WP_142493861.1">
    <property type="nucleotide sequence ID" value="NZ_FXTO01000016.1"/>
</dbReference>
<dbReference type="EMBL" id="FXTO01000016">
    <property type="protein sequence ID" value="SMO83155.1"/>
    <property type="molecule type" value="Genomic_DNA"/>
</dbReference>
<keyword evidence="3" id="KW-0808">Transferase</keyword>
<comment type="similarity">
    <text evidence="1">Belongs to the pseudomonas-type ThrB family.</text>
</comment>
<proteinExistence type="inferred from homology"/>
<dbReference type="InterPro" id="IPR002575">
    <property type="entry name" value="Aminoglycoside_PTrfase"/>
</dbReference>
<dbReference type="Pfam" id="PF01636">
    <property type="entry name" value="APH"/>
    <property type="match status" value="1"/>
</dbReference>
<keyword evidence="4" id="KW-1185">Reference proteome</keyword>
<dbReference type="AlphaFoldDB" id="A0A521EGW9"/>
<keyword evidence="3" id="KW-0418">Kinase</keyword>
<evidence type="ECO:0000256" key="1">
    <source>
        <dbReference type="ARBA" id="ARBA00038240"/>
    </source>
</evidence>
<dbReference type="Gene3D" id="3.90.1200.10">
    <property type="match status" value="1"/>
</dbReference>
<dbReference type="SUPFAM" id="SSF56112">
    <property type="entry name" value="Protein kinase-like (PK-like)"/>
    <property type="match status" value="1"/>
</dbReference>
<organism evidence="3 4">
    <name type="scientific">Thalassovita litoralis</name>
    <dbReference type="NCBI Taxonomy" id="1010611"/>
    <lineage>
        <taxon>Bacteria</taxon>
        <taxon>Pseudomonadati</taxon>
        <taxon>Pseudomonadota</taxon>
        <taxon>Alphaproteobacteria</taxon>
        <taxon>Rhodobacterales</taxon>
        <taxon>Roseobacteraceae</taxon>
        <taxon>Thalassovita</taxon>
    </lineage>
</organism>
<dbReference type="PANTHER" id="PTHR21064">
    <property type="entry name" value="AMINOGLYCOSIDE PHOSPHOTRANSFERASE DOMAIN-CONTAINING PROTEIN-RELATED"/>
    <property type="match status" value="1"/>
</dbReference>
<feature type="domain" description="Aminoglycoside phosphotransferase" evidence="2">
    <location>
        <begin position="21"/>
        <end position="259"/>
    </location>
</feature>